<name>A0AA40CQC3_9PEZI</name>
<dbReference type="EMBL" id="JAULSV010000004">
    <property type="protein sequence ID" value="KAK0645394.1"/>
    <property type="molecule type" value="Genomic_DNA"/>
</dbReference>
<organism evidence="1 2">
    <name type="scientific">Cercophora newfieldiana</name>
    <dbReference type="NCBI Taxonomy" id="92897"/>
    <lineage>
        <taxon>Eukaryota</taxon>
        <taxon>Fungi</taxon>
        <taxon>Dikarya</taxon>
        <taxon>Ascomycota</taxon>
        <taxon>Pezizomycotina</taxon>
        <taxon>Sordariomycetes</taxon>
        <taxon>Sordariomycetidae</taxon>
        <taxon>Sordariales</taxon>
        <taxon>Lasiosphaeriaceae</taxon>
        <taxon>Cercophora</taxon>
    </lineage>
</organism>
<reference evidence="1" key="1">
    <citation type="submission" date="2023-06" db="EMBL/GenBank/DDBJ databases">
        <title>Genome-scale phylogeny and comparative genomics of the fungal order Sordariales.</title>
        <authorList>
            <consortium name="Lawrence Berkeley National Laboratory"/>
            <person name="Hensen N."/>
            <person name="Bonometti L."/>
            <person name="Westerberg I."/>
            <person name="Brannstrom I.O."/>
            <person name="Guillou S."/>
            <person name="Cros-Aarteil S."/>
            <person name="Calhoun S."/>
            <person name="Haridas S."/>
            <person name="Kuo A."/>
            <person name="Mondo S."/>
            <person name="Pangilinan J."/>
            <person name="Riley R."/>
            <person name="Labutti K."/>
            <person name="Andreopoulos B."/>
            <person name="Lipzen A."/>
            <person name="Chen C."/>
            <person name="Yanf M."/>
            <person name="Daum C."/>
            <person name="Ng V."/>
            <person name="Clum A."/>
            <person name="Steindorff A."/>
            <person name="Ohm R."/>
            <person name="Martin F."/>
            <person name="Silar P."/>
            <person name="Natvig D."/>
            <person name="Lalanne C."/>
            <person name="Gautier V."/>
            <person name="Ament-Velasquez S.L."/>
            <person name="Kruys A."/>
            <person name="Hutchinson M.I."/>
            <person name="Powell A.J."/>
            <person name="Barry K."/>
            <person name="Miller A.N."/>
            <person name="Grigoriev I.V."/>
            <person name="Debuchy R."/>
            <person name="Gladieux P."/>
            <person name="Thoren M.H."/>
            <person name="Johannesson H."/>
        </authorList>
    </citation>
    <scope>NUCLEOTIDE SEQUENCE</scope>
    <source>
        <strain evidence="1">SMH2532-1</strain>
    </source>
</reference>
<dbReference type="Proteomes" id="UP001174936">
    <property type="component" value="Unassembled WGS sequence"/>
</dbReference>
<dbReference type="PANTHER" id="PTHR42085:SF2">
    <property type="entry name" value="F-BOX DOMAIN-CONTAINING PROTEIN"/>
    <property type="match status" value="1"/>
</dbReference>
<dbReference type="InterPro" id="IPR038883">
    <property type="entry name" value="AN11006-like"/>
</dbReference>
<protein>
    <submittedName>
        <fullName evidence="1">Uncharacterized protein</fullName>
    </submittedName>
</protein>
<dbReference type="AlphaFoldDB" id="A0AA40CQC3"/>
<evidence type="ECO:0000313" key="2">
    <source>
        <dbReference type="Proteomes" id="UP001174936"/>
    </source>
</evidence>
<comment type="caution">
    <text evidence="1">The sequence shown here is derived from an EMBL/GenBank/DDBJ whole genome shotgun (WGS) entry which is preliminary data.</text>
</comment>
<sequence length="296" mass="33997">MATTTTTTTTSQPPLRFLSFPLEIRIMIYRFALRAPAPLTPDSQCGLSPKLLQTCKQIHAEAVPILYGDNVFEIELTNTDGCDPSHPNYHPAWSLTRRGYGTVNIGNARELARHMRRLNIKVRHTNAHSLEPLRAAVRSLVEELGDLEMPPIRFLRLECHFDCDKEGASQSLVSPLGDTDRQECVRMLRMWLGSVRNVREVVLEGMPQEDADILREKLHAPADADEDWPEAWSLPARYEELEERACDIGFCEWDLQNALLAAERDDVEGFVERADAIKAKLLWHWEYFCTYEHLWR</sequence>
<keyword evidence="2" id="KW-1185">Reference proteome</keyword>
<evidence type="ECO:0000313" key="1">
    <source>
        <dbReference type="EMBL" id="KAK0645394.1"/>
    </source>
</evidence>
<gene>
    <name evidence="1" type="ORF">B0T16DRAFT_457432</name>
</gene>
<proteinExistence type="predicted"/>
<accession>A0AA40CQC3</accession>
<dbReference type="PANTHER" id="PTHR42085">
    <property type="entry name" value="F-BOX DOMAIN-CONTAINING PROTEIN"/>
    <property type="match status" value="1"/>
</dbReference>